<feature type="domain" description="C2H2-type" evidence="14">
    <location>
        <begin position="41"/>
        <end position="71"/>
    </location>
</feature>
<dbReference type="InterPro" id="IPR013087">
    <property type="entry name" value="Znf_C2H2_type"/>
</dbReference>
<comment type="subcellular location">
    <subcellularLocation>
        <location evidence="1">Nucleus</location>
    </subcellularLocation>
</comment>
<gene>
    <name evidence="15" type="ORF">CERSUDRAFT_118661</name>
</gene>
<name>M2R301_CERS8</name>
<dbReference type="GO" id="GO:0045944">
    <property type="term" value="P:positive regulation of transcription by RNA polymerase II"/>
    <property type="evidence" value="ECO:0007669"/>
    <property type="project" value="TreeGrafter"/>
</dbReference>
<evidence type="ECO:0000256" key="11">
    <source>
        <dbReference type="ARBA" id="ARBA00038089"/>
    </source>
</evidence>
<feature type="region of interest" description="Disordered" evidence="13">
    <location>
        <begin position="125"/>
        <end position="230"/>
    </location>
</feature>
<protein>
    <recommendedName>
        <fullName evidence="14">C2H2-type domain-containing protein</fullName>
    </recommendedName>
</protein>
<evidence type="ECO:0000256" key="9">
    <source>
        <dbReference type="ARBA" id="ARBA00023163"/>
    </source>
</evidence>
<feature type="region of interest" description="Disordered" evidence="13">
    <location>
        <begin position="351"/>
        <end position="390"/>
    </location>
</feature>
<feature type="domain" description="C2H2-type" evidence="14">
    <location>
        <begin position="107"/>
        <end position="134"/>
    </location>
</feature>
<dbReference type="HOGENOM" id="CLU_024218_0_0_1"/>
<reference evidence="15 16" key="1">
    <citation type="journal article" date="2012" name="Proc. Natl. Acad. Sci. U.S.A.">
        <title>Comparative genomics of Ceriporiopsis subvermispora and Phanerochaete chrysosporium provide insight into selective ligninolysis.</title>
        <authorList>
            <person name="Fernandez-Fueyo E."/>
            <person name="Ruiz-Duenas F.J."/>
            <person name="Ferreira P."/>
            <person name="Floudas D."/>
            <person name="Hibbett D.S."/>
            <person name="Canessa P."/>
            <person name="Larrondo L.F."/>
            <person name="James T.Y."/>
            <person name="Seelenfreund D."/>
            <person name="Lobos S."/>
            <person name="Polanco R."/>
            <person name="Tello M."/>
            <person name="Honda Y."/>
            <person name="Watanabe T."/>
            <person name="Watanabe T."/>
            <person name="Ryu J.S."/>
            <person name="Kubicek C.P."/>
            <person name="Schmoll M."/>
            <person name="Gaskell J."/>
            <person name="Hammel K.E."/>
            <person name="St John F.J."/>
            <person name="Vanden Wymelenberg A."/>
            <person name="Sabat G."/>
            <person name="Splinter BonDurant S."/>
            <person name="Syed K."/>
            <person name="Yadav J.S."/>
            <person name="Doddapaneni H."/>
            <person name="Subramanian V."/>
            <person name="Lavin J.L."/>
            <person name="Oguiza J.A."/>
            <person name="Perez G."/>
            <person name="Pisabarro A.G."/>
            <person name="Ramirez L."/>
            <person name="Santoyo F."/>
            <person name="Master E."/>
            <person name="Coutinho P.M."/>
            <person name="Henrissat B."/>
            <person name="Lombard V."/>
            <person name="Magnuson J.K."/>
            <person name="Kuees U."/>
            <person name="Hori C."/>
            <person name="Igarashi K."/>
            <person name="Samejima M."/>
            <person name="Held B.W."/>
            <person name="Barry K.W."/>
            <person name="LaButti K.M."/>
            <person name="Lapidus A."/>
            <person name="Lindquist E.A."/>
            <person name="Lucas S.M."/>
            <person name="Riley R."/>
            <person name="Salamov A.A."/>
            <person name="Hoffmeister D."/>
            <person name="Schwenk D."/>
            <person name="Hadar Y."/>
            <person name="Yarden O."/>
            <person name="de Vries R.P."/>
            <person name="Wiebenga A."/>
            <person name="Stenlid J."/>
            <person name="Eastwood D."/>
            <person name="Grigoriev I.V."/>
            <person name="Berka R.M."/>
            <person name="Blanchette R.A."/>
            <person name="Kersten P."/>
            <person name="Martinez A.T."/>
            <person name="Vicuna R."/>
            <person name="Cullen D."/>
        </authorList>
    </citation>
    <scope>NUCLEOTIDE SEQUENCE [LARGE SCALE GENOMIC DNA]</scope>
    <source>
        <strain evidence="15 16">B</strain>
    </source>
</reference>
<feature type="region of interest" description="Disordered" evidence="13">
    <location>
        <begin position="517"/>
        <end position="558"/>
    </location>
</feature>
<comment type="similarity">
    <text evidence="2">Belongs to the krueppel C2H2-type zinc-finger protein family.</text>
</comment>
<keyword evidence="6 12" id="KW-0863">Zinc-finger</keyword>
<dbReference type="PROSITE" id="PS50157">
    <property type="entry name" value="ZINC_FINGER_C2H2_2"/>
    <property type="match status" value="3"/>
</dbReference>
<evidence type="ECO:0000256" key="12">
    <source>
        <dbReference type="PROSITE-ProRule" id="PRU00042"/>
    </source>
</evidence>
<dbReference type="PROSITE" id="PS00028">
    <property type="entry name" value="ZINC_FINGER_C2H2_1"/>
    <property type="match status" value="3"/>
</dbReference>
<feature type="compositionally biased region" description="Polar residues" evidence="13">
    <location>
        <begin position="523"/>
        <end position="540"/>
    </location>
</feature>
<evidence type="ECO:0000256" key="8">
    <source>
        <dbReference type="ARBA" id="ARBA00023015"/>
    </source>
</evidence>
<feature type="compositionally biased region" description="Low complexity" evidence="13">
    <location>
        <begin position="541"/>
        <end position="551"/>
    </location>
</feature>
<dbReference type="GO" id="GO:0005634">
    <property type="term" value="C:nucleus"/>
    <property type="evidence" value="ECO:0007669"/>
    <property type="project" value="UniProtKB-SubCell"/>
</dbReference>
<keyword evidence="4" id="KW-0479">Metal-binding</keyword>
<dbReference type="EMBL" id="KB445810">
    <property type="protein sequence ID" value="EMD32627.1"/>
    <property type="molecule type" value="Genomic_DNA"/>
</dbReference>
<evidence type="ECO:0000313" key="16">
    <source>
        <dbReference type="Proteomes" id="UP000016930"/>
    </source>
</evidence>
<evidence type="ECO:0000313" key="15">
    <source>
        <dbReference type="EMBL" id="EMD32627.1"/>
    </source>
</evidence>
<evidence type="ECO:0000256" key="4">
    <source>
        <dbReference type="ARBA" id="ARBA00022723"/>
    </source>
</evidence>
<dbReference type="PANTHER" id="PTHR47257">
    <property type="entry name" value="PH-RESPONSE TRANSCRIPTION FACTOR PACC/RIM101"/>
    <property type="match status" value="1"/>
</dbReference>
<keyword evidence="8" id="KW-0805">Transcription regulation</keyword>
<keyword evidence="3" id="KW-0678">Repressor</keyword>
<comment type="similarity">
    <text evidence="11">Belongs to the pacC/RIM101 family.</text>
</comment>
<accession>M2R301</accession>
<feature type="compositionally biased region" description="Basic and acidic residues" evidence="13">
    <location>
        <begin position="125"/>
        <end position="134"/>
    </location>
</feature>
<feature type="compositionally biased region" description="Low complexity" evidence="13">
    <location>
        <begin position="27"/>
        <end position="36"/>
    </location>
</feature>
<feature type="compositionally biased region" description="Basic and acidic residues" evidence="13">
    <location>
        <begin position="830"/>
        <end position="844"/>
    </location>
</feature>
<dbReference type="Gene3D" id="3.30.160.60">
    <property type="entry name" value="Classic Zinc Finger"/>
    <property type="match status" value="2"/>
</dbReference>
<feature type="region of interest" description="Disordered" evidence="13">
    <location>
        <begin position="598"/>
        <end position="623"/>
    </location>
</feature>
<keyword evidence="16" id="KW-1185">Reference proteome</keyword>
<dbReference type="SMART" id="SM00355">
    <property type="entry name" value="ZnF_C2H2"/>
    <property type="match status" value="3"/>
</dbReference>
<dbReference type="STRING" id="914234.M2R301"/>
<dbReference type="PANTHER" id="PTHR47257:SF1">
    <property type="entry name" value="PH-RESPONSE TRANSCRIPTION FACTOR PACC_RIM101"/>
    <property type="match status" value="1"/>
</dbReference>
<keyword evidence="5" id="KW-0677">Repeat</keyword>
<organism evidence="15 16">
    <name type="scientific">Ceriporiopsis subvermispora (strain B)</name>
    <name type="common">White-rot fungus</name>
    <name type="synonym">Gelatoporia subvermispora</name>
    <dbReference type="NCBI Taxonomy" id="914234"/>
    <lineage>
        <taxon>Eukaryota</taxon>
        <taxon>Fungi</taxon>
        <taxon>Dikarya</taxon>
        <taxon>Basidiomycota</taxon>
        <taxon>Agaricomycotina</taxon>
        <taxon>Agaricomycetes</taxon>
        <taxon>Polyporales</taxon>
        <taxon>Gelatoporiaceae</taxon>
        <taxon>Gelatoporia</taxon>
    </lineage>
</organism>
<dbReference type="InterPro" id="IPR036236">
    <property type="entry name" value="Znf_C2H2_sf"/>
</dbReference>
<feature type="compositionally biased region" description="Basic and acidic residues" evidence="13">
    <location>
        <begin position="154"/>
        <end position="173"/>
    </location>
</feature>
<dbReference type="Pfam" id="PF00096">
    <property type="entry name" value="zf-C2H2"/>
    <property type="match status" value="1"/>
</dbReference>
<keyword evidence="10" id="KW-0539">Nucleus</keyword>
<proteinExistence type="inferred from homology"/>
<feature type="domain" description="C2H2-type" evidence="14">
    <location>
        <begin position="77"/>
        <end position="106"/>
    </location>
</feature>
<dbReference type="OrthoDB" id="6155966at2759"/>
<keyword evidence="9" id="KW-0804">Transcription</keyword>
<feature type="compositionally biased region" description="Low complexity" evidence="13">
    <location>
        <begin position="697"/>
        <end position="717"/>
    </location>
</feature>
<dbReference type="InterPro" id="IPR050806">
    <property type="entry name" value="pacC/RIM101"/>
</dbReference>
<evidence type="ECO:0000256" key="13">
    <source>
        <dbReference type="SAM" id="MobiDB-lite"/>
    </source>
</evidence>
<evidence type="ECO:0000256" key="7">
    <source>
        <dbReference type="ARBA" id="ARBA00022833"/>
    </source>
</evidence>
<evidence type="ECO:0000256" key="2">
    <source>
        <dbReference type="ARBA" id="ARBA00006991"/>
    </source>
</evidence>
<dbReference type="AlphaFoldDB" id="M2R301"/>
<feature type="region of interest" description="Disordered" evidence="13">
    <location>
        <begin position="679"/>
        <end position="733"/>
    </location>
</feature>
<evidence type="ECO:0000259" key="14">
    <source>
        <dbReference type="PROSITE" id="PS50157"/>
    </source>
</evidence>
<dbReference type="Proteomes" id="UP000016930">
    <property type="component" value="Unassembled WGS sequence"/>
</dbReference>
<evidence type="ECO:0000256" key="10">
    <source>
        <dbReference type="ARBA" id="ARBA00023242"/>
    </source>
</evidence>
<dbReference type="GO" id="GO:0008270">
    <property type="term" value="F:zinc ion binding"/>
    <property type="evidence" value="ECO:0007669"/>
    <property type="project" value="UniProtKB-KW"/>
</dbReference>
<evidence type="ECO:0000256" key="1">
    <source>
        <dbReference type="ARBA" id="ARBA00004123"/>
    </source>
</evidence>
<feature type="region of interest" description="Disordered" evidence="13">
    <location>
        <begin position="821"/>
        <end position="844"/>
    </location>
</feature>
<dbReference type="FunFam" id="3.30.160.60:FF:000761">
    <property type="entry name" value="Zinc finger protein 449"/>
    <property type="match status" value="1"/>
</dbReference>
<feature type="compositionally biased region" description="Low complexity" evidence="13">
    <location>
        <begin position="1"/>
        <end position="10"/>
    </location>
</feature>
<feature type="region of interest" description="Disordered" evidence="13">
    <location>
        <begin position="1"/>
        <end position="36"/>
    </location>
</feature>
<feature type="compositionally biased region" description="Pro residues" evidence="13">
    <location>
        <begin position="359"/>
        <end position="383"/>
    </location>
</feature>
<evidence type="ECO:0000256" key="6">
    <source>
        <dbReference type="ARBA" id="ARBA00022771"/>
    </source>
</evidence>
<evidence type="ECO:0000256" key="5">
    <source>
        <dbReference type="ARBA" id="ARBA00022737"/>
    </source>
</evidence>
<keyword evidence="7" id="KW-0862">Zinc</keyword>
<evidence type="ECO:0000256" key="3">
    <source>
        <dbReference type="ARBA" id="ARBA00022491"/>
    </source>
</evidence>
<dbReference type="SUPFAM" id="SSF57667">
    <property type="entry name" value="beta-beta-alpha zinc fingers"/>
    <property type="match status" value="2"/>
</dbReference>
<sequence>MSNPSGSSPHQPSPPPSASDFTDRMETPSTSTSAADDTSAHACQWVDCDKVLSDPETLYNHLCNDHIGRKSTGNLCLTCKWKDCGVSCAKRDHITSHLRVHTPLKPHVCDVCKKSFKRPQDLKKHEKIHTEEHHAQHKHSKAITVADPTYTSRARGDSMSKHPQELAQKERSPVTHNPSRSDIPLVRAKSSSIPLSDGSAGMGTLPTPSPDLDQPRMTYPSTESAPPRSMYPMHNELSTWETYPSEGPSVRTTQISGAKRSYPDYSVDEFFSDMKKRRVNPSYDPHMAARLNTLAYQHQQSLSSATGRPQMGPDPLDTSNFNPRSVSFDIRSPEELAAVNDFLITLGRDVANGGGAMRNPPPAPQPQPLPPPPQHMRPPPHLATPPENGAPLQSYFDPESLSQLGLAGMPGIPSVPPSMPGSGAGYHGDAGYSNFDLHHIPPPYPSRATHQSVQSVQYGLYPSLPDLAPNAPSYSSSSGMRARAQRYNMPDATERYASGALYPSLPTYSHHVNANPHYLTPPLEQQQYSGASPHSSHSGMSTPPHVTTPPHAHSHVMPDGAVSFDYLRQSRAPPAVQLSPMDYTGKNMRTMLPLKTAPGSADVVASRPGPVEPKLGPSGVPRHRGLPARITAEVLSSLPTPSATALLTRPAASASTSADKGRLYPLLTSGDAELKLPPLSARYRSPSPPGSPKESVPSRASTSSPAPAPAARPADPTHSPSISGDRPPKLPSIRALAGHAPAAYSCAHTSPLARADSVSTAPDSRTPSPALYTEELARAVGRIALDSRGARSISPAQRRAHAELLRGLLVTINSEYRRRYGTPPAARKGAKMEREERDVEMIAV</sequence>